<dbReference type="PANTHER" id="PTHR32322">
    <property type="entry name" value="INNER MEMBRANE TRANSPORTER"/>
    <property type="match status" value="1"/>
</dbReference>
<proteinExistence type="inferred from homology"/>
<evidence type="ECO:0000313" key="8">
    <source>
        <dbReference type="EMBL" id="MDJ1480756.1"/>
    </source>
</evidence>
<comment type="subcellular location">
    <subcellularLocation>
        <location evidence="1">Membrane</location>
        <topology evidence="1">Multi-pass membrane protein</topology>
    </subcellularLocation>
</comment>
<feature type="transmembrane region" description="Helical" evidence="6">
    <location>
        <begin position="12"/>
        <end position="33"/>
    </location>
</feature>
<keyword evidence="4 6" id="KW-1133">Transmembrane helix</keyword>
<feature type="domain" description="EamA" evidence="7">
    <location>
        <begin position="159"/>
        <end position="294"/>
    </location>
</feature>
<keyword evidence="3 6" id="KW-0812">Transmembrane</keyword>
<gene>
    <name evidence="8" type="ORF">QNI16_09700</name>
</gene>
<dbReference type="PANTHER" id="PTHR32322:SF2">
    <property type="entry name" value="EAMA DOMAIN-CONTAINING PROTEIN"/>
    <property type="match status" value="1"/>
</dbReference>
<feature type="domain" description="EamA" evidence="7">
    <location>
        <begin position="17"/>
        <end position="145"/>
    </location>
</feature>
<protein>
    <submittedName>
        <fullName evidence="8">DMT family transporter</fullName>
    </submittedName>
</protein>
<evidence type="ECO:0000259" key="7">
    <source>
        <dbReference type="Pfam" id="PF00892"/>
    </source>
</evidence>
<dbReference type="InterPro" id="IPR050638">
    <property type="entry name" value="AA-Vitamin_Transporters"/>
</dbReference>
<evidence type="ECO:0000256" key="4">
    <source>
        <dbReference type="ARBA" id="ARBA00022989"/>
    </source>
</evidence>
<feature type="transmembrane region" description="Helical" evidence="6">
    <location>
        <begin position="155"/>
        <end position="176"/>
    </location>
</feature>
<evidence type="ECO:0000313" key="9">
    <source>
        <dbReference type="Proteomes" id="UP001241110"/>
    </source>
</evidence>
<feature type="transmembrane region" description="Helical" evidence="6">
    <location>
        <begin position="221"/>
        <end position="241"/>
    </location>
</feature>
<feature type="transmembrane region" description="Helical" evidence="6">
    <location>
        <begin position="129"/>
        <end position="149"/>
    </location>
</feature>
<dbReference type="Pfam" id="PF00892">
    <property type="entry name" value="EamA"/>
    <property type="match status" value="2"/>
</dbReference>
<sequence>MLSTSTSRYTPATLVWIAFVLLTLTWGSSFILIKKGLQSYSTWQVATLRLVSASVIMIPLALVYIRQIPKEKIQYVVLSSLLSMFTPAYLFCAGQTGLSSSIVGVLNALTPGFTFLVGVLFFHQRSRWIQIAGLLVGLAGTLFLVLITAQGTVVLNGYAILIVLATVSYGFNINIIKNHLASINPVHLTTVAVSISGLLALLYSIVTHTDLLQITTPEEKTSFAAVVTLGIMGTAFAQLVFNSIIKVSSAVFSSSVTYFVPVIAVFWGVWDGEVLLLWHYLGILLIIVSVFILNKSR</sequence>
<feature type="transmembrane region" description="Helical" evidence="6">
    <location>
        <begin position="76"/>
        <end position="96"/>
    </location>
</feature>
<comment type="caution">
    <text evidence="8">The sequence shown here is derived from an EMBL/GenBank/DDBJ whole genome shotgun (WGS) entry which is preliminary data.</text>
</comment>
<evidence type="ECO:0000256" key="6">
    <source>
        <dbReference type="SAM" id="Phobius"/>
    </source>
</evidence>
<evidence type="ECO:0000256" key="5">
    <source>
        <dbReference type="ARBA" id="ARBA00023136"/>
    </source>
</evidence>
<evidence type="ECO:0000256" key="2">
    <source>
        <dbReference type="ARBA" id="ARBA00007362"/>
    </source>
</evidence>
<dbReference type="SUPFAM" id="SSF103481">
    <property type="entry name" value="Multidrug resistance efflux transporter EmrE"/>
    <property type="match status" value="2"/>
</dbReference>
<dbReference type="Proteomes" id="UP001241110">
    <property type="component" value="Unassembled WGS sequence"/>
</dbReference>
<accession>A0AAE3QLB6</accession>
<dbReference type="InterPro" id="IPR037185">
    <property type="entry name" value="EmrE-like"/>
</dbReference>
<feature type="transmembrane region" description="Helical" evidence="6">
    <location>
        <begin position="45"/>
        <end position="64"/>
    </location>
</feature>
<dbReference type="AlphaFoldDB" id="A0AAE3QLB6"/>
<comment type="similarity">
    <text evidence="2">Belongs to the EamA transporter family.</text>
</comment>
<reference evidence="8" key="1">
    <citation type="submission" date="2023-05" db="EMBL/GenBank/DDBJ databases">
        <authorList>
            <person name="Zhang X."/>
        </authorList>
    </citation>
    <scope>NUCLEOTIDE SEQUENCE</scope>
    <source>
        <strain evidence="8">YF14B1</strain>
    </source>
</reference>
<evidence type="ECO:0000256" key="3">
    <source>
        <dbReference type="ARBA" id="ARBA00022692"/>
    </source>
</evidence>
<feature type="transmembrane region" description="Helical" evidence="6">
    <location>
        <begin position="188"/>
        <end position="206"/>
    </location>
</feature>
<dbReference type="GO" id="GO:0016020">
    <property type="term" value="C:membrane"/>
    <property type="evidence" value="ECO:0007669"/>
    <property type="project" value="UniProtKB-SubCell"/>
</dbReference>
<dbReference type="EMBL" id="JASJOS010000004">
    <property type="protein sequence ID" value="MDJ1480756.1"/>
    <property type="molecule type" value="Genomic_DNA"/>
</dbReference>
<evidence type="ECO:0000256" key="1">
    <source>
        <dbReference type="ARBA" id="ARBA00004141"/>
    </source>
</evidence>
<feature type="transmembrane region" description="Helical" evidence="6">
    <location>
        <begin position="250"/>
        <end position="270"/>
    </location>
</feature>
<dbReference type="RefSeq" id="WP_313977685.1">
    <property type="nucleotide sequence ID" value="NZ_JASJOS010000004.1"/>
</dbReference>
<name>A0AAE3QLB6_9BACT</name>
<feature type="transmembrane region" description="Helical" evidence="6">
    <location>
        <begin position="276"/>
        <end position="293"/>
    </location>
</feature>
<feature type="transmembrane region" description="Helical" evidence="6">
    <location>
        <begin position="102"/>
        <end position="122"/>
    </location>
</feature>
<keyword evidence="5 6" id="KW-0472">Membrane</keyword>
<organism evidence="8 9">
    <name type="scientific">Xanthocytophaga flava</name>
    <dbReference type="NCBI Taxonomy" id="3048013"/>
    <lineage>
        <taxon>Bacteria</taxon>
        <taxon>Pseudomonadati</taxon>
        <taxon>Bacteroidota</taxon>
        <taxon>Cytophagia</taxon>
        <taxon>Cytophagales</taxon>
        <taxon>Rhodocytophagaceae</taxon>
        <taxon>Xanthocytophaga</taxon>
    </lineage>
</organism>
<dbReference type="InterPro" id="IPR000620">
    <property type="entry name" value="EamA_dom"/>
</dbReference>